<reference evidence="10 11" key="1">
    <citation type="submission" date="2019-07" db="EMBL/GenBank/DDBJ databases">
        <title>Complete genome of Crassaminicella thermophila SY095.</title>
        <authorList>
            <person name="Li X."/>
        </authorList>
    </citation>
    <scope>NUCLEOTIDE SEQUENCE [LARGE SCALE GENOMIC DNA]</scope>
    <source>
        <strain evidence="10 11">SY095</strain>
    </source>
</reference>
<dbReference type="RefSeq" id="WP_148808946.1">
    <property type="nucleotide sequence ID" value="NZ_CP042243.1"/>
</dbReference>
<dbReference type="Gene3D" id="2.10.109.10">
    <property type="entry name" value="Umud Fragment, subunit A"/>
    <property type="match status" value="1"/>
</dbReference>
<evidence type="ECO:0000256" key="8">
    <source>
        <dbReference type="RuleBase" id="RU362042"/>
    </source>
</evidence>
<dbReference type="CDD" id="cd06530">
    <property type="entry name" value="S26_SPase_I"/>
    <property type="match status" value="1"/>
</dbReference>
<evidence type="ECO:0000256" key="3">
    <source>
        <dbReference type="ARBA" id="ARBA00009370"/>
    </source>
</evidence>
<proteinExistence type="inferred from homology"/>
<dbReference type="GO" id="GO:0005886">
    <property type="term" value="C:plasma membrane"/>
    <property type="evidence" value="ECO:0007669"/>
    <property type="project" value="UniProtKB-SubCell"/>
</dbReference>
<dbReference type="Pfam" id="PF10502">
    <property type="entry name" value="Peptidase_S26"/>
    <property type="match status" value="1"/>
</dbReference>
<dbReference type="PRINTS" id="PR00727">
    <property type="entry name" value="LEADERPTASE"/>
</dbReference>
<evidence type="ECO:0000313" key="11">
    <source>
        <dbReference type="Proteomes" id="UP000324646"/>
    </source>
</evidence>
<feature type="active site" evidence="7">
    <location>
        <position position="78"/>
    </location>
</feature>
<comment type="subcellular location">
    <subcellularLocation>
        <location evidence="2">Cell membrane</location>
        <topology evidence="2">Single-pass type II membrane protein</topology>
    </subcellularLocation>
    <subcellularLocation>
        <location evidence="8">Membrane</location>
        <topology evidence="8">Single-pass type II membrane protein</topology>
    </subcellularLocation>
</comment>
<keyword evidence="8" id="KW-0472">Membrane</keyword>
<keyword evidence="8" id="KW-0812">Transmembrane</keyword>
<dbReference type="PROSITE" id="PS00501">
    <property type="entry name" value="SPASE_I_1"/>
    <property type="match status" value="1"/>
</dbReference>
<dbReference type="SUPFAM" id="SSF51306">
    <property type="entry name" value="LexA/Signal peptidase"/>
    <property type="match status" value="1"/>
</dbReference>
<dbReference type="GO" id="GO:0009003">
    <property type="term" value="F:signal peptidase activity"/>
    <property type="evidence" value="ECO:0007669"/>
    <property type="project" value="UniProtKB-EC"/>
</dbReference>
<feature type="transmembrane region" description="Helical" evidence="8">
    <location>
        <begin position="9"/>
        <end position="29"/>
    </location>
</feature>
<evidence type="ECO:0000256" key="4">
    <source>
        <dbReference type="ARBA" id="ARBA00013208"/>
    </source>
</evidence>
<feature type="domain" description="Peptidase S26" evidence="9">
    <location>
        <begin position="5"/>
        <end position="161"/>
    </location>
</feature>
<dbReference type="GO" id="GO:0006465">
    <property type="term" value="P:signal peptide processing"/>
    <property type="evidence" value="ECO:0007669"/>
    <property type="project" value="InterPro"/>
</dbReference>
<gene>
    <name evidence="10" type="primary">lepB</name>
    <name evidence="10" type="ORF">FQB35_05085</name>
</gene>
<evidence type="ECO:0000256" key="7">
    <source>
        <dbReference type="PIRSR" id="PIRSR600223-1"/>
    </source>
</evidence>
<comment type="similarity">
    <text evidence="3 8">Belongs to the peptidase S26 family.</text>
</comment>
<dbReference type="InterPro" id="IPR036286">
    <property type="entry name" value="LexA/Signal_pep-like_sf"/>
</dbReference>
<dbReference type="KEGG" id="crs:FQB35_05085"/>
<organism evidence="10 11">
    <name type="scientific">Crassaminicella thermophila</name>
    <dbReference type="NCBI Taxonomy" id="2599308"/>
    <lineage>
        <taxon>Bacteria</taxon>
        <taxon>Bacillati</taxon>
        <taxon>Bacillota</taxon>
        <taxon>Clostridia</taxon>
        <taxon>Eubacteriales</taxon>
        <taxon>Clostridiaceae</taxon>
        <taxon>Crassaminicella</taxon>
    </lineage>
</organism>
<dbReference type="GO" id="GO:0004252">
    <property type="term" value="F:serine-type endopeptidase activity"/>
    <property type="evidence" value="ECO:0007669"/>
    <property type="project" value="InterPro"/>
</dbReference>
<keyword evidence="8" id="KW-1133">Transmembrane helix</keyword>
<evidence type="ECO:0000256" key="6">
    <source>
        <dbReference type="ARBA" id="ARBA00022801"/>
    </source>
</evidence>
<sequence>MLEGLFKRCFVFIAILIFIERFIFGFTIVQGMSMQPTLHNNDKLFINKIIYLFTKPKYGDIIIFHPPIEERKNELFIKRVIAVEGDVFLIKEGRLYINGKEINESYICNEEYKERLYQVTSGKVPKGMVFVMGDNRNDSNDSRCFGFVPTNNIEGKADIRILPIDSIQVFSIQ</sequence>
<accession>A0A5C0SC94</accession>
<evidence type="ECO:0000313" key="10">
    <source>
        <dbReference type="EMBL" id="QEK11791.1"/>
    </source>
</evidence>
<keyword evidence="5 8" id="KW-0645">Protease</keyword>
<evidence type="ECO:0000256" key="2">
    <source>
        <dbReference type="ARBA" id="ARBA00004401"/>
    </source>
</evidence>
<evidence type="ECO:0000256" key="1">
    <source>
        <dbReference type="ARBA" id="ARBA00000677"/>
    </source>
</evidence>
<dbReference type="AlphaFoldDB" id="A0A5C0SC94"/>
<dbReference type="InterPro" id="IPR000223">
    <property type="entry name" value="Pept_S26A_signal_pept_1"/>
</dbReference>
<comment type="catalytic activity">
    <reaction evidence="1 8">
        <text>Cleavage of hydrophobic, N-terminal signal or leader sequences from secreted and periplasmic proteins.</text>
        <dbReference type="EC" id="3.4.21.89"/>
    </reaction>
</comment>
<dbReference type="EC" id="3.4.21.89" evidence="4 8"/>
<keyword evidence="11" id="KW-1185">Reference proteome</keyword>
<feature type="active site" evidence="7">
    <location>
        <position position="33"/>
    </location>
</feature>
<dbReference type="PROSITE" id="PS00761">
    <property type="entry name" value="SPASE_I_3"/>
    <property type="match status" value="1"/>
</dbReference>
<dbReference type="Proteomes" id="UP000324646">
    <property type="component" value="Chromosome"/>
</dbReference>
<dbReference type="PANTHER" id="PTHR43390:SF1">
    <property type="entry name" value="CHLOROPLAST PROCESSING PEPTIDASE"/>
    <property type="match status" value="1"/>
</dbReference>
<keyword evidence="6 8" id="KW-0378">Hydrolase</keyword>
<evidence type="ECO:0000256" key="5">
    <source>
        <dbReference type="ARBA" id="ARBA00022670"/>
    </source>
</evidence>
<evidence type="ECO:0000259" key="9">
    <source>
        <dbReference type="Pfam" id="PF10502"/>
    </source>
</evidence>
<dbReference type="InterPro" id="IPR019533">
    <property type="entry name" value="Peptidase_S26"/>
</dbReference>
<dbReference type="OrthoDB" id="9802919at2"/>
<dbReference type="NCBIfam" id="TIGR02227">
    <property type="entry name" value="sigpep_I_bact"/>
    <property type="match status" value="1"/>
</dbReference>
<dbReference type="InterPro" id="IPR019758">
    <property type="entry name" value="Pept_S26A_signal_pept_1_CS"/>
</dbReference>
<protein>
    <recommendedName>
        <fullName evidence="4 8">Signal peptidase I</fullName>
        <ecNumber evidence="4 8">3.4.21.89</ecNumber>
    </recommendedName>
</protein>
<dbReference type="InterPro" id="IPR019756">
    <property type="entry name" value="Pept_S26A_signal_pept_1_Ser-AS"/>
</dbReference>
<name>A0A5C0SC94_CRATE</name>
<dbReference type="PANTHER" id="PTHR43390">
    <property type="entry name" value="SIGNAL PEPTIDASE I"/>
    <property type="match status" value="1"/>
</dbReference>
<dbReference type="EMBL" id="CP042243">
    <property type="protein sequence ID" value="QEK11791.1"/>
    <property type="molecule type" value="Genomic_DNA"/>
</dbReference>